<evidence type="ECO:0000313" key="3">
    <source>
        <dbReference type="Proteomes" id="UP000020077"/>
    </source>
</evidence>
<keyword evidence="1" id="KW-0812">Transmembrane</keyword>
<organism evidence="2 3">
    <name type="scientific">Candidatus Accumulibacter phosphatis</name>
    <dbReference type="NCBI Taxonomy" id="327160"/>
    <lineage>
        <taxon>Bacteria</taxon>
        <taxon>Pseudomonadati</taxon>
        <taxon>Pseudomonadota</taxon>
        <taxon>Betaproteobacteria</taxon>
        <taxon>Candidatus Accumulibacter</taxon>
    </lineage>
</organism>
<comment type="caution">
    <text evidence="2">The sequence shown here is derived from an EMBL/GenBank/DDBJ whole genome shotgun (WGS) entry which is preliminary data.</text>
</comment>
<dbReference type="AlphaFoldDB" id="A0A080LZ43"/>
<feature type="transmembrane region" description="Helical" evidence="1">
    <location>
        <begin position="45"/>
        <end position="69"/>
    </location>
</feature>
<name>A0A080LZ43_9PROT</name>
<evidence type="ECO:0000256" key="1">
    <source>
        <dbReference type="SAM" id="Phobius"/>
    </source>
</evidence>
<reference evidence="2 3" key="1">
    <citation type="submission" date="2014-02" db="EMBL/GenBank/DDBJ databases">
        <title>Expanding our view of genomic diversity in Candidatus Accumulibacter clades.</title>
        <authorList>
            <person name="Skennerton C.T."/>
            <person name="Barr J.J."/>
            <person name="Slater F.R."/>
            <person name="Bond P.L."/>
            <person name="Tyson G.W."/>
        </authorList>
    </citation>
    <scope>NUCLEOTIDE SEQUENCE [LARGE SCALE GENOMIC DNA]</scope>
    <source>
        <strain evidence="3">BA-91</strain>
    </source>
</reference>
<keyword evidence="1" id="KW-0472">Membrane</keyword>
<proteinExistence type="predicted"/>
<gene>
    <name evidence="2" type="ORF">AW09_000563</name>
</gene>
<dbReference type="EMBL" id="JDVG02000091">
    <property type="protein sequence ID" value="KFB74148.1"/>
    <property type="molecule type" value="Genomic_DNA"/>
</dbReference>
<evidence type="ECO:0000313" key="2">
    <source>
        <dbReference type="EMBL" id="KFB74148.1"/>
    </source>
</evidence>
<keyword evidence="1" id="KW-1133">Transmembrane helix</keyword>
<feature type="transmembrane region" description="Helical" evidence="1">
    <location>
        <begin position="78"/>
        <end position="99"/>
    </location>
</feature>
<accession>A0A080LZ43</accession>
<protein>
    <recommendedName>
        <fullName evidence="4">Phage holin family protein</fullName>
    </recommendedName>
</protein>
<evidence type="ECO:0008006" key="4">
    <source>
        <dbReference type="Google" id="ProtNLM"/>
    </source>
</evidence>
<sequence>MQSPMATGSMVSLIASLRAVGERFLALVMLECQQAGQSLAWMVGLALVATLLALTGWLTMLACVVLTLVQNQIVGWEWALSIAALLSFAGAGGVVLMVIQQSRYLLFPATRRQLRRISDGREST</sequence>
<dbReference type="Proteomes" id="UP000020077">
    <property type="component" value="Unassembled WGS sequence"/>
</dbReference>